<dbReference type="SMART" id="SM00421">
    <property type="entry name" value="HTH_LUXR"/>
    <property type="match status" value="1"/>
</dbReference>
<dbReference type="InterPro" id="IPR016032">
    <property type="entry name" value="Sig_transdc_resp-reg_C-effctor"/>
</dbReference>
<dbReference type="GO" id="GO:0003677">
    <property type="term" value="F:DNA binding"/>
    <property type="evidence" value="ECO:0007669"/>
    <property type="project" value="UniProtKB-KW"/>
</dbReference>
<dbReference type="Gene3D" id="1.10.10.10">
    <property type="entry name" value="Winged helix-like DNA-binding domain superfamily/Winged helix DNA-binding domain"/>
    <property type="match status" value="1"/>
</dbReference>
<proteinExistence type="predicted"/>
<protein>
    <submittedName>
        <fullName evidence="3">PAS domain-containing protein</fullName>
    </submittedName>
</protein>
<dbReference type="InterPro" id="IPR000792">
    <property type="entry name" value="Tscrpt_reg_LuxR_C"/>
</dbReference>
<dbReference type="PROSITE" id="PS50043">
    <property type="entry name" value="HTH_LUXR_2"/>
    <property type="match status" value="1"/>
</dbReference>
<evidence type="ECO:0000259" key="2">
    <source>
        <dbReference type="PROSITE" id="PS50043"/>
    </source>
</evidence>
<evidence type="ECO:0000313" key="4">
    <source>
        <dbReference type="Proteomes" id="UP000294555"/>
    </source>
</evidence>
<dbReference type="InterPro" id="IPR013656">
    <property type="entry name" value="PAS_4"/>
</dbReference>
<evidence type="ECO:0000256" key="1">
    <source>
        <dbReference type="ARBA" id="ARBA00023125"/>
    </source>
</evidence>
<accession>A0A4R1NG24</accession>
<dbReference type="Proteomes" id="UP000294555">
    <property type="component" value="Unassembled WGS sequence"/>
</dbReference>
<keyword evidence="1" id="KW-0238">DNA-binding</keyword>
<reference evidence="3 4" key="1">
    <citation type="submission" date="2019-02" db="EMBL/GenBank/DDBJ databases">
        <title>Investigation of anaerobic lignin degradation for improved lignocellulosic biofuels.</title>
        <authorList>
            <person name="Deangelis K."/>
        </authorList>
    </citation>
    <scope>NUCLEOTIDE SEQUENCE [LARGE SCALE GENOMIC DNA]</scope>
    <source>
        <strain evidence="3 4">159R</strain>
    </source>
</reference>
<dbReference type="GO" id="GO:0006355">
    <property type="term" value="P:regulation of DNA-templated transcription"/>
    <property type="evidence" value="ECO:0007669"/>
    <property type="project" value="InterPro"/>
</dbReference>
<dbReference type="EMBL" id="SJOI01000001">
    <property type="protein sequence ID" value="TCL06615.1"/>
    <property type="molecule type" value="Genomic_DNA"/>
</dbReference>
<dbReference type="AlphaFoldDB" id="A0A4R1NG24"/>
<sequence>MEQQNTPGNGCLTIDSLSKIPIISMMEHSTIPWAIKTNDSRFVYINESCMDFFNIPAGFDFEGRLDEEFPTKWSEQAPEYKAHDRKAESSKEGAEIITTSYFGRDSILEPWYCPKFPIYNHDGEVIGSIFYGKKFNFLSVCDFFNNLKPSIITLTPPDNIFTEKELDVIFYATQKLTSKEIAGRLCLSARTVENRLGVIYSKIGVNSSQGLIEYCQNSGLSSYVPKKILRQGVDFFW</sequence>
<evidence type="ECO:0000313" key="3">
    <source>
        <dbReference type="EMBL" id="TCL06615.1"/>
    </source>
</evidence>
<dbReference type="InterPro" id="IPR036388">
    <property type="entry name" value="WH-like_DNA-bd_sf"/>
</dbReference>
<organism evidence="3 4">
    <name type="scientific">Sodalis ligni</name>
    <dbReference type="NCBI Taxonomy" id="2697027"/>
    <lineage>
        <taxon>Bacteria</taxon>
        <taxon>Pseudomonadati</taxon>
        <taxon>Pseudomonadota</taxon>
        <taxon>Gammaproteobacteria</taxon>
        <taxon>Enterobacterales</taxon>
        <taxon>Bruguierivoracaceae</taxon>
        <taxon>Sodalis</taxon>
    </lineage>
</organism>
<dbReference type="Pfam" id="PF00196">
    <property type="entry name" value="GerE"/>
    <property type="match status" value="1"/>
</dbReference>
<gene>
    <name evidence="3" type="ORF">EZJ58_4882</name>
</gene>
<dbReference type="RefSeq" id="WP_132926164.1">
    <property type="nucleotide sequence ID" value="NZ_SJOI01000001.1"/>
</dbReference>
<dbReference type="CDD" id="cd06170">
    <property type="entry name" value="LuxR_C_like"/>
    <property type="match status" value="1"/>
</dbReference>
<dbReference type="Pfam" id="PF08448">
    <property type="entry name" value="PAS_4"/>
    <property type="match status" value="1"/>
</dbReference>
<dbReference type="SUPFAM" id="SSF46894">
    <property type="entry name" value="C-terminal effector domain of the bipartite response regulators"/>
    <property type="match status" value="1"/>
</dbReference>
<feature type="domain" description="HTH luxR-type" evidence="2">
    <location>
        <begin position="154"/>
        <end position="219"/>
    </location>
</feature>
<name>A0A4R1NG24_9GAMM</name>
<keyword evidence="4" id="KW-1185">Reference proteome</keyword>
<dbReference type="OrthoDB" id="6191871at2"/>
<comment type="caution">
    <text evidence="3">The sequence shown here is derived from an EMBL/GenBank/DDBJ whole genome shotgun (WGS) entry which is preliminary data.</text>
</comment>